<gene>
    <name evidence="2" type="ORF">B0H63DRAFT_527102</name>
</gene>
<reference evidence="2" key="2">
    <citation type="submission" date="2023-06" db="EMBL/GenBank/DDBJ databases">
        <authorList>
            <consortium name="Lawrence Berkeley National Laboratory"/>
            <person name="Haridas S."/>
            <person name="Hensen N."/>
            <person name="Bonometti L."/>
            <person name="Westerberg I."/>
            <person name="Brannstrom I.O."/>
            <person name="Guillou S."/>
            <person name="Cros-Aarteil S."/>
            <person name="Calhoun S."/>
            <person name="Kuo A."/>
            <person name="Mondo S."/>
            <person name="Pangilinan J."/>
            <person name="Riley R."/>
            <person name="LaButti K."/>
            <person name="Andreopoulos B."/>
            <person name="Lipzen A."/>
            <person name="Chen C."/>
            <person name="Yanf M."/>
            <person name="Daum C."/>
            <person name="Ng V."/>
            <person name="Clum A."/>
            <person name="Steindorff A."/>
            <person name="Ohm R."/>
            <person name="Martin F."/>
            <person name="Silar P."/>
            <person name="Natvig D."/>
            <person name="Lalanne C."/>
            <person name="Gautier V."/>
            <person name="Ament-velasquez S.L."/>
            <person name="Kruys A."/>
            <person name="Hutchinson M.I."/>
            <person name="Powell A.J."/>
            <person name="Barry K."/>
            <person name="Miller A.N."/>
            <person name="Grigoriev I.V."/>
            <person name="Debuchy R."/>
            <person name="Gladieux P."/>
            <person name="Thoren M.H."/>
            <person name="Johannesson H."/>
        </authorList>
    </citation>
    <scope>NUCLEOTIDE SEQUENCE</scope>
    <source>
        <strain evidence="2">CBS 232.78</strain>
    </source>
</reference>
<feature type="signal peptide" evidence="1">
    <location>
        <begin position="1"/>
        <end position="27"/>
    </location>
</feature>
<evidence type="ECO:0000313" key="2">
    <source>
        <dbReference type="EMBL" id="KAK3372247.1"/>
    </source>
</evidence>
<keyword evidence="1" id="KW-0732">Signal</keyword>
<evidence type="ECO:0008006" key="4">
    <source>
        <dbReference type="Google" id="ProtNLM"/>
    </source>
</evidence>
<organism evidence="2 3">
    <name type="scientific">Podospora didyma</name>
    <dbReference type="NCBI Taxonomy" id="330526"/>
    <lineage>
        <taxon>Eukaryota</taxon>
        <taxon>Fungi</taxon>
        <taxon>Dikarya</taxon>
        <taxon>Ascomycota</taxon>
        <taxon>Pezizomycotina</taxon>
        <taxon>Sordariomycetes</taxon>
        <taxon>Sordariomycetidae</taxon>
        <taxon>Sordariales</taxon>
        <taxon>Podosporaceae</taxon>
        <taxon>Podospora</taxon>
    </lineage>
</organism>
<evidence type="ECO:0000256" key="1">
    <source>
        <dbReference type="SAM" id="SignalP"/>
    </source>
</evidence>
<dbReference type="AlphaFoldDB" id="A0AAE0K9W6"/>
<dbReference type="EMBL" id="JAULSW010000008">
    <property type="protein sequence ID" value="KAK3372247.1"/>
    <property type="molecule type" value="Genomic_DNA"/>
</dbReference>
<sequence>MEATSQLPKALNYIAIAFLALATYAVADGTLNCGNNASWLALCKGSRYNCSCDSVKQVSCENPPDFFCNVNCHCV</sequence>
<accession>A0AAE0K9W6</accession>
<proteinExistence type="predicted"/>
<comment type="caution">
    <text evidence="2">The sequence shown here is derived from an EMBL/GenBank/DDBJ whole genome shotgun (WGS) entry which is preliminary data.</text>
</comment>
<keyword evidence="3" id="KW-1185">Reference proteome</keyword>
<feature type="chain" id="PRO_5042190859" description="Extracellular membrane protein CFEM domain-containing protein" evidence="1">
    <location>
        <begin position="28"/>
        <end position="75"/>
    </location>
</feature>
<name>A0AAE0K9W6_9PEZI</name>
<dbReference type="Proteomes" id="UP001285441">
    <property type="component" value="Unassembled WGS sequence"/>
</dbReference>
<reference evidence="2" key="1">
    <citation type="journal article" date="2023" name="Mol. Phylogenet. Evol.">
        <title>Genome-scale phylogeny and comparative genomics of the fungal order Sordariales.</title>
        <authorList>
            <person name="Hensen N."/>
            <person name="Bonometti L."/>
            <person name="Westerberg I."/>
            <person name="Brannstrom I.O."/>
            <person name="Guillou S."/>
            <person name="Cros-Aarteil S."/>
            <person name="Calhoun S."/>
            <person name="Haridas S."/>
            <person name="Kuo A."/>
            <person name="Mondo S."/>
            <person name="Pangilinan J."/>
            <person name="Riley R."/>
            <person name="LaButti K."/>
            <person name="Andreopoulos B."/>
            <person name="Lipzen A."/>
            <person name="Chen C."/>
            <person name="Yan M."/>
            <person name="Daum C."/>
            <person name="Ng V."/>
            <person name="Clum A."/>
            <person name="Steindorff A."/>
            <person name="Ohm R.A."/>
            <person name="Martin F."/>
            <person name="Silar P."/>
            <person name="Natvig D.O."/>
            <person name="Lalanne C."/>
            <person name="Gautier V."/>
            <person name="Ament-Velasquez S.L."/>
            <person name="Kruys A."/>
            <person name="Hutchinson M.I."/>
            <person name="Powell A.J."/>
            <person name="Barry K."/>
            <person name="Miller A.N."/>
            <person name="Grigoriev I.V."/>
            <person name="Debuchy R."/>
            <person name="Gladieux P."/>
            <person name="Hiltunen Thoren M."/>
            <person name="Johannesson H."/>
        </authorList>
    </citation>
    <scope>NUCLEOTIDE SEQUENCE</scope>
    <source>
        <strain evidence="2">CBS 232.78</strain>
    </source>
</reference>
<protein>
    <recommendedName>
        <fullName evidence="4">Extracellular membrane protein CFEM domain-containing protein</fullName>
    </recommendedName>
</protein>
<evidence type="ECO:0000313" key="3">
    <source>
        <dbReference type="Proteomes" id="UP001285441"/>
    </source>
</evidence>